<protein>
    <recommendedName>
        <fullName evidence="9">Peptidase M3A/M3B catalytic domain-containing protein</fullName>
    </recommendedName>
</protein>
<dbReference type="GO" id="GO:0006518">
    <property type="term" value="P:peptide metabolic process"/>
    <property type="evidence" value="ECO:0007669"/>
    <property type="project" value="TreeGrafter"/>
</dbReference>
<evidence type="ECO:0000256" key="3">
    <source>
        <dbReference type="ARBA" id="ARBA00022723"/>
    </source>
</evidence>
<accession>A0A1R3R797</accession>
<organism evidence="10 11">
    <name type="scientific">Aspergillus carbonarius (strain ITEM 5010)</name>
    <dbReference type="NCBI Taxonomy" id="602072"/>
    <lineage>
        <taxon>Eukaryota</taxon>
        <taxon>Fungi</taxon>
        <taxon>Dikarya</taxon>
        <taxon>Ascomycota</taxon>
        <taxon>Pezizomycotina</taxon>
        <taxon>Eurotiomycetes</taxon>
        <taxon>Eurotiomycetidae</taxon>
        <taxon>Eurotiales</taxon>
        <taxon>Aspergillaceae</taxon>
        <taxon>Aspergillus</taxon>
        <taxon>Aspergillus subgen. Circumdati</taxon>
    </lineage>
</organism>
<evidence type="ECO:0000256" key="2">
    <source>
        <dbReference type="ARBA" id="ARBA00022670"/>
    </source>
</evidence>
<name>A0A1R3R797_ASPC5</name>
<dbReference type="OrthoDB" id="4508481at2759"/>
<dbReference type="PANTHER" id="PTHR11804">
    <property type="entry name" value="PROTEASE M3 THIMET OLIGOPEPTIDASE-RELATED"/>
    <property type="match status" value="1"/>
</dbReference>
<evidence type="ECO:0000256" key="6">
    <source>
        <dbReference type="ARBA" id="ARBA00023049"/>
    </source>
</evidence>
<sequence length="337" mass="37957">MHFFSLTALLATATLTRAMVCIDGITLSPKSTDEANPLFLAESTGLEFRKYATDIGNATDAQMVAIEYLSAYETDTDGNLWVVNDVSYGVAKLTAEYRDYFAVGLDLSPSDNTYTVEEGRFQELLATVSEDLDLQAEAQEWVAEAKAIYRAQQENSLAARSPLDKRIIRQFFANGLGIPAVKRDHFKQIKKRLSEIAIQFRKNLIKEDGELWLTPEEFAGVSDDVLSGLEKGVDGSECEGKLGLTFQYTDYHPGLDYARSEETRKRAFIVNDNRCKQNASLFKEAMVLRDEAARLLGYPNHTAFVWRTRMAKVPEKVNSFLDELISKFTARDHDELE</sequence>
<dbReference type="VEuPathDB" id="FungiDB:ASPCADRAFT_135228"/>
<evidence type="ECO:0000256" key="4">
    <source>
        <dbReference type="ARBA" id="ARBA00022801"/>
    </source>
</evidence>
<dbReference type="SUPFAM" id="SSF55486">
    <property type="entry name" value="Metalloproteases ('zincins'), catalytic domain"/>
    <property type="match status" value="1"/>
</dbReference>
<dbReference type="GO" id="GO:0004222">
    <property type="term" value="F:metalloendopeptidase activity"/>
    <property type="evidence" value="ECO:0007669"/>
    <property type="project" value="InterPro"/>
</dbReference>
<feature type="domain" description="Peptidase M3A/M3B catalytic" evidence="9">
    <location>
        <begin position="257"/>
        <end position="336"/>
    </location>
</feature>
<gene>
    <name evidence="10" type="ORF">ASPCADRAFT_135228</name>
</gene>
<reference evidence="11" key="1">
    <citation type="journal article" date="2017" name="Genome Biol.">
        <title>Comparative genomics reveals high biological diversity and specific adaptations in the industrially and medically important fungal genus Aspergillus.</title>
        <authorList>
            <person name="de Vries R.P."/>
            <person name="Riley R."/>
            <person name="Wiebenga A."/>
            <person name="Aguilar-Osorio G."/>
            <person name="Amillis S."/>
            <person name="Uchima C.A."/>
            <person name="Anderluh G."/>
            <person name="Asadollahi M."/>
            <person name="Askin M."/>
            <person name="Barry K."/>
            <person name="Battaglia E."/>
            <person name="Bayram O."/>
            <person name="Benocci T."/>
            <person name="Braus-Stromeyer S.A."/>
            <person name="Caldana C."/>
            <person name="Canovas D."/>
            <person name="Cerqueira G.C."/>
            <person name="Chen F."/>
            <person name="Chen W."/>
            <person name="Choi C."/>
            <person name="Clum A."/>
            <person name="Dos Santos R.A."/>
            <person name="Damasio A.R."/>
            <person name="Diallinas G."/>
            <person name="Emri T."/>
            <person name="Fekete E."/>
            <person name="Flipphi M."/>
            <person name="Freyberg S."/>
            <person name="Gallo A."/>
            <person name="Gournas C."/>
            <person name="Habgood R."/>
            <person name="Hainaut M."/>
            <person name="Harispe M.L."/>
            <person name="Henrissat B."/>
            <person name="Hilden K.S."/>
            <person name="Hope R."/>
            <person name="Hossain A."/>
            <person name="Karabika E."/>
            <person name="Karaffa L."/>
            <person name="Karanyi Z."/>
            <person name="Krasevec N."/>
            <person name="Kuo A."/>
            <person name="Kusch H."/>
            <person name="LaButti K."/>
            <person name="Lagendijk E.L."/>
            <person name="Lapidus A."/>
            <person name="Levasseur A."/>
            <person name="Lindquist E."/>
            <person name="Lipzen A."/>
            <person name="Logrieco A.F."/>
            <person name="MacCabe A."/>
            <person name="Maekelae M.R."/>
            <person name="Malavazi I."/>
            <person name="Melin P."/>
            <person name="Meyer V."/>
            <person name="Mielnichuk N."/>
            <person name="Miskei M."/>
            <person name="Molnar A.P."/>
            <person name="Mule G."/>
            <person name="Ngan C.Y."/>
            <person name="Orejas M."/>
            <person name="Orosz E."/>
            <person name="Ouedraogo J.P."/>
            <person name="Overkamp K.M."/>
            <person name="Park H.-S."/>
            <person name="Perrone G."/>
            <person name="Piumi F."/>
            <person name="Punt P.J."/>
            <person name="Ram A.F."/>
            <person name="Ramon A."/>
            <person name="Rauscher S."/>
            <person name="Record E."/>
            <person name="Riano-Pachon D.M."/>
            <person name="Robert V."/>
            <person name="Roehrig J."/>
            <person name="Ruller R."/>
            <person name="Salamov A."/>
            <person name="Salih N.S."/>
            <person name="Samson R.A."/>
            <person name="Sandor E."/>
            <person name="Sanguinetti M."/>
            <person name="Schuetze T."/>
            <person name="Sepcic K."/>
            <person name="Shelest E."/>
            <person name="Sherlock G."/>
            <person name="Sophianopoulou V."/>
            <person name="Squina F.M."/>
            <person name="Sun H."/>
            <person name="Susca A."/>
            <person name="Todd R.B."/>
            <person name="Tsang A."/>
            <person name="Unkles S.E."/>
            <person name="van de Wiele N."/>
            <person name="van Rossen-Uffink D."/>
            <person name="Oliveira J.V."/>
            <person name="Vesth T.C."/>
            <person name="Visser J."/>
            <person name="Yu J.-H."/>
            <person name="Zhou M."/>
            <person name="Andersen M.R."/>
            <person name="Archer D.B."/>
            <person name="Baker S.E."/>
            <person name="Benoit I."/>
            <person name="Brakhage A.A."/>
            <person name="Braus G.H."/>
            <person name="Fischer R."/>
            <person name="Frisvad J.C."/>
            <person name="Goldman G.H."/>
            <person name="Houbraken J."/>
            <person name="Oakley B."/>
            <person name="Pocsi I."/>
            <person name="Scazzocchio C."/>
            <person name="Seiboth B."/>
            <person name="vanKuyk P.A."/>
            <person name="Wortman J."/>
            <person name="Dyer P.S."/>
            <person name="Grigoriev I.V."/>
        </authorList>
    </citation>
    <scope>NUCLEOTIDE SEQUENCE [LARGE SCALE GENOMIC DNA]</scope>
    <source>
        <strain evidence="11">ITEM 5010</strain>
    </source>
</reference>
<dbReference type="GO" id="GO:0006508">
    <property type="term" value="P:proteolysis"/>
    <property type="evidence" value="ECO:0007669"/>
    <property type="project" value="UniProtKB-KW"/>
</dbReference>
<dbReference type="InterPro" id="IPR024077">
    <property type="entry name" value="Neurolysin/TOP_dom2"/>
</dbReference>
<evidence type="ECO:0000256" key="5">
    <source>
        <dbReference type="ARBA" id="ARBA00022833"/>
    </source>
</evidence>
<keyword evidence="11" id="KW-1185">Reference proteome</keyword>
<dbReference type="PANTHER" id="PTHR11804:SF84">
    <property type="entry name" value="SACCHAROLYSIN"/>
    <property type="match status" value="1"/>
</dbReference>
<evidence type="ECO:0000259" key="9">
    <source>
        <dbReference type="Pfam" id="PF01432"/>
    </source>
</evidence>
<feature type="signal peptide" evidence="8">
    <location>
        <begin position="1"/>
        <end position="18"/>
    </location>
</feature>
<dbReference type="Pfam" id="PF01432">
    <property type="entry name" value="Peptidase_M3"/>
    <property type="match status" value="1"/>
</dbReference>
<keyword evidence="3 7" id="KW-0479">Metal-binding</keyword>
<dbReference type="GO" id="GO:0046872">
    <property type="term" value="F:metal ion binding"/>
    <property type="evidence" value="ECO:0007669"/>
    <property type="project" value="UniProtKB-UniRule"/>
</dbReference>
<dbReference type="EMBL" id="KV907536">
    <property type="protein sequence ID" value="OOF90357.1"/>
    <property type="molecule type" value="Genomic_DNA"/>
</dbReference>
<keyword evidence="4 7" id="KW-0378">Hydrolase</keyword>
<proteinExistence type="inferred from homology"/>
<comment type="similarity">
    <text evidence="1 7">Belongs to the peptidase M3 family.</text>
</comment>
<dbReference type="GO" id="GO:0005758">
    <property type="term" value="C:mitochondrial intermembrane space"/>
    <property type="evidence" value="ECO:0007669"/>
    <property type="project" value="TreeGrafter"/>
</dbReference>
<keyword evidence="8" id="KW-0732">Signal</keyword>
<feature type="chain" id="PRO_5012684073" description="Peptidase M3A/M3B catalytic domain-containing protein" evidence="8">
    <location>
        <begin position="19"/>
        <end position="337"/>
    </location>
</feature>
<dbReference type="Gene3D" id="1.10.1370.10">
    <property type="entry name" value="Neurolysin, domain 3"/>
    <property type="match status" value="1"/>
</dbReference>
<comment type="cofactor">
    <cofactor evidence="7">
        <name>Zn(2+)</name>
        <dbReference type="ChEBI" id="CHEBI:29105"/>
    </cofactor>
    <text evidence="7">Binds 1 zinc ion.</text>
</comment>
<evidence type="ECO:0000256" key="1">
    <source>
        <dbReference type="ARBA" id="ARBA00006040"/>
    </source>
</evidence>
<evidence type="ECO:0000256" key="8">
    <source>
        <dbReference type="SAM" id="SignalP"/>
    </source>
</evidence>
<dbReference type="AlphaFoldDB" id="A0A1R3R797"/>
<evidence type="ECO:0000313" key="11">
    <source>
        <dbReference type="Proteomes" id="UP000188318"/>
    </source>
</evidence>
<dbReference type="InterPro" id="IPR045090">
    <property type="entry name" value="Pept_M3A_M3B"/>
</dbReference>
<keyword evidence="5 7" id="KW-0862">Zinc</keyword>
<keyword evidence="2 7" id="KW-0645">Protease</keyword>
<keyword evidence="6 7" id="KW-0482">Metalloprotease</keyword>
<dbReference type="Proteomes" id="UP000188318">
    <property type="component" value="Unassembled WGS sequence"/>
</dbReference>
<dbReference type="InterPro" id="IPR001567">
    <property type="entry name" value="Pept_M3A_M3B_dom"/>
</dbReference>
<evidence type="ECO:0000313" key="10">
    <source>
        <dbReference type="EMBL" id="OOF90357.1"/>
    </source>
</evidence>
<evidence type="ECO:0000256" key="7">
    <source>
        <dbReference type="RuleBase" id="RU003435"/>
    </source>
</evidence>